<keyword evidence="1" id="KW-0175">Coiled coil</keyword>
<dbReference type="AlphaFoldDB" id="A0A9W7CGV8"/>
<dbReference type="PROSITE" id="PS50106">
    <property type="entry name" value="PDZ"/>
    <property type="match status" value="1"/>
</dbReference>
<feature type="compositionally biased region" description="Basic and acidic residues" evidence="2">
    <location>
        <begin position="866"/>
        <end position="880"/>
    </location>
</feature>
<feature type="compositionally biased region" description="Acidic residues" evidence="2">
    <location>
        <begin position="467"/>
        <end position="494"/>
    </location>
</feature>
<feature type="coiled-coil region" evidence="1">
    <location>
        <begin position="610"/>
        <end position="661"/>
    </location>
</feature>
<dbReference type="EMBL" id="BRXZ01000266">
    <property type="protein sequence ID" value="GMI08463.1"/>
    <property type="molecule type" value="Genomic_DNA"/>
</dbReference>
<gene>
    <name evidence="4" type="ORF">TrRE_jg6040</name>
</gene>
<feature type="region of interest" description="Disordered" evidence="2">
    <location>
        <begin position="866"/>
        <end position="924"/>
    </location>
</feature>
<reference evidence="4" key="1">
    <citation type="submission" date="2022-07" db="EMBL/GenBank/DDBJ databases">
        <title>Genome analysis of Parmales, a sister group of diatoms, reveals the evolutionary specialization of diatoms from phago-mixotrophs to photoautotrophs.</title>
        <authorList>
            <person name="Ban H."/>
            <person name="Sato S."/>
            <person name="Yoshikawa S."/>
            <person name="Kazumasa Y."/>
            <person name="Nakamura Y."/>
            <person name="Ichinomiya M."/>
            <person name="Saitoh K."/>
            <person name="Sato N."/>
            <person name="Blanc-Mathieu R."/>
            <person name="Endo H."/>
            <person name="Kuwata A."/>
            <person name="Ogata H."/>
        </authorList>
    </citation>
    <scope>NUCLEOTIDE SEQUENCE</scope>
</reference>
<comment type="caution">
    <text evidence="4">The sequence shown here is derived from an EMBL/GenBank/DDBJ whole genome shotgun (WGS) entry which is preliminary data.</text>
</comment>
<dbReference type="Gene3D" id="2.60.40.2700">
    <property type="match status" value="1"/>
</dbReference>
<dbReference type="OrthoDB" id="196779at2759"/>
<feature type="domain" description="PDZ" evidence="3">
    <location>
        <begin position="17"/>
        <end position="90"/>
    </location>
</feature>
<dbReference type="InterPro" id="IPR001478">
    <property type="entry name" value="PDZ"/>
</dbReference>
<keyword evidence="5" id="KW-1185">Reference proteome</keyword>
<feature type="region of interest" description="Disordered" evidence="2">
    <location>
        <begin position="207"/>
        <end position="237"/>
    </location>
</feature>
<sequence length="924" mass="100199">MPGQLKFSDYLTLQQSLILLPADDEDCIGAILSALLSESSEGSTESCSVREGDYLTKMNDTDLTNEAFDKILAMLRDAKYPLQLTFALPSASPTPTTSPNKDLGNRAKEMGASFSNAFNSWGRNLKVSMDKASLPLRKVEGAASPSSKGKVEVPNLAMFHQPTATSPLSIVDADSVVLSASTLVVRENEIYASSPDSNYRYQWYRSTSSSSPARSSRHSTPSKKGIAHLPPPPPEYIPLPAATSPAYRLNVTDVGRSMKCVVSGGSLPEPVDVHLTSKISLPYTVVKTTSENLQAESGVSVHCVTGRGSMGGRTFRVVLKRSPEPKLWLYETKASSSAARSRWSSVDGANDITSSAIDVLDAVVKEELLTPQPLKPLSATADPCHPKNVECLFAPLTKVETSEEFTLESPLLLAASSFEDREVLLTSLACCSLSEEVLEELNPNVSVSLLLFPDSNDGDMGIEFDATWENDEVGDEEEEEEEEDGDDEDEDESAEGERGRRNGSRAENGGGLENASSTDTDASFKLLSLETELMLIKKKLSTKTSIIKDLEAAASKAEREAYSSSMNVATLQAELATSHQTISSLRESVQTQKGEIETQRRAIGAMNEEIASHTSTTAQLQKNVKSLENEKSVQNARVQNLQNKAADVAKLQAKVKTLTALSSKSSSLEKQLGIVTEKANALVLSNESLIDENKKMRKISSEATEKLLVVTNKATKFERDFEAANSELAAATKSNQLLIAERNSLKAKSQSIAKDLGRLTKNSRSVKDIEKIIATHEKLVVDNSLLKAEKKYAQETMLEYKEAAEIHADARQRAGINGEAERAVQQRGELERIIRSMTETIATKDTQIDLMRDVNRKLAKELHDVREKSKGDVERHRESITKLQDVLSVPRTESNSSLGSSIDSASVKGSGAAGSDGEEGAGKG</sequence>
<evidence type="ECO:0000256" key="1">
    <source>
        <dbReference type="SAM" id="Coils"/>
    </source>
</evidence>
<evidence type="ECO:0000313" key="5">
    <source>
        <dbReference type="Proteomes" id="UP001165082"/>
    </source>
</evidence>
<evidence type="ECO:0000256" key="2">
    <source>
        <dbReference type="SAM" id="MobiDB-lite"/>
    </source>
</evidence>
<protein>
    <recommendedName>
        <fullName evidence="3">PDZ domain-containing protein</fullName>
    </recommendedName>
</protein>
<accession>A0A9W7CGV8</accession>
<feature type="compositionally biased region" description="Polar residues" evidence="2">
    <location>
        <begin position="891"/>
        <end position="903"/>
    </location>
</feature>
<proteinExistence type="predicted"/>
<organism evidence="4 5">
    <name type="scientific">Triparma retinervis</name>
    <dbReference type="NCBI Taxonomy" id="2557542"/>
    <lineage>
        <taxon>Eukaryota</taxon>
        <taxon>Sar</taxon>
        <taxon>Stramenopiles</taxon>
        <taxon>Ochrophyta</taxon>
        <taxon>Bolidophyceae</taxon>
        <taxon>Parmales</taxon>
        <taxon>Triparmaceae</taxon>
        <taxon>Triparma</taxon>
    </lineage>
</organism>
<evidence type="ECO:0000313" key="4">
    <source>
        <dbReference type="EMBL" id="GMI08463.1"/>
    </source>
</evidence>
<name>A0A9W7CGV8_9STRA</name>
<dbReference type="Proteomes" id="UP001165082">
    <property type="component" value="Unassembled WGS sequence"/>
</dbReference>
<feature type="region of interest" description="Disordered" evidence="2">
    <location>
        <begin position="467"/>
        <end position="519"/>
    </location>
</feature>
<feature type="compositionally biased region" description="Low complexity" evidence="2">
    <location>
        <begin position="904"/>
        <end position="915"/>
    </location>
</feature>
<evidence type="ECO:0000259" key="3">
    <source>
        <dbReference type="PROSITE" id="PS50106"/>
    </source>
</evidence>